<gene>
    <name evidence="2" type="ORF">LX87_03455</name>
</gene>
<feature type="signal peptide" evidence="1">
    <location>
        <begin position="1"/>
        <end position="15"/>
    </location>
</feature>
<dbReference type="OrthoDB" id="954320at2"/>
<dbReference type="RefSeq" id="WP_111629503.1">
    <property type="nucleotide sequence ID" value="NZ_QLMC01000004.1"/>
</dbReference>
<dbReference type="AlphaFoldDB" id="A0A327WUF5"/>
<protein>
    <recommendedName>
        <fullName evidence="4">Lipocalin-like protein</fullName>
    </recommendedName>
</protein>
<accession>A0A327WUF5</accession>
<evidence type="ECO:0000313" key="3">
    <source>
        <dbReference type="Proteomes" id="UP000248790"/>
    </source>
</evidence>
<reference evidence="2 3" key="1">
    <citation type="submission" date="2018-06" db="EMBL/GenBank/DDBJ databases">
        <title>Genomic Encyclopedia of Archaeal and Bacterial Type Strains, Phase II (KMG-II): from individual species to whole genera.</title>
        <authorList>
            <person name="Goeker M."/>
        </authorList>
    </citation>
    <scope>NUCLEOTIDE SEQUENCE [LARGE SCALE GENOMIC DNA]</scope>
    <source>
        <strain evidence="2 3">DSM 21851</strain>
    </source>
</reference>
<dbReference type="EMBL" id="QLMC01000004">
    <property type="protein sequence ID" value="RAJ95707.1"/>
    <property type="molecule type" value="Genomic_DNA"/>
</dbReference>
<evidence type="ECO:0008006" key="4">
    <source>
        <dbReference type="Google" id="ProtNLM"/>
    </source>
</evidence>
<comment type="caution">
    <text evidence="2">The sequence shown here is derived from an EMBL/GenBank/DDBJ whole genome shotgun (WGS) entry which is preliminary data.</text>
</comment>
<name>A0A327WUF5_LARAB</name>
<dbReference type="Proteomes" id="UP000248790">
    <property type="component" value="Unassembled WGS sequence"/>
</dbReference>
<proteinExistence type="predicted"/>
<organism evidence="2 3">
    <name type="scientific">Larkinella arboricola</name>
    <dbReference type="NCBI Taxonomy" id="643671"/>
    <lineage>
        <taxon>Bacteria</taxon>
        <taxon>Pseudomonadati</taxon>
        <taxon>Bacteroidota</taxon>
        <taxon>Cytophagia</taxon>
        <taxon>Cytophagales</taxon>
        <taxon>Spirosomataceae</taxon>
        <taxon>Larkinella</taxon>
    </lineage>
</organism>
<dbReference type="PROSITE" id="PS51257">
    <property type="entry name" value="PROKAR_LIPOPROTEIN"/>
    <property type="match status" value="1"/>
</dbReference>
<keyword evidence="1" id="KW-0732">Signal</keyword>
<evidence type="ECO:0000313" key="2">
    <source>
        <dbReference type="EMBL" id="RAJ95707.1"/>
    </source>
</evidence>
<feature type="chain" id="PRO_5016453009" description="Lipocalin-like protein" evidence="1">
    <location>
        <begin position="16"/>
        <end position="156"/>
    </location>
</feature>
<sequence>MKKVLLFLFVLIAFAACKKDNNDPQPDEKPVATPAEKVAGTYKLSSFHFIEGANEVELPTLPLVEGGKTVASGTAKMTKKSDGKVGLDLSLFIEGEGNVSLLEDQVIEVREVGSNFGLYVDGQRIGDADGGFIIFNISEKDPDTGEELKLAFNAKK</sequence>
<keyword evidence="3" id="KW-1185">Reference proteome</keyword>
<evidence type="ECO:0000256" key="1">
    <source>
        <dbReference type="SAM" id="SignalP"/>
    </source>
</evidence>